<proteinExistence type="predicted"/>
<reference evidence="3" key="1">
    <citation type="submission" date="2017-09" db="EMBL/GenBank/DDBJ databases">
        <authorList>
            <person name="Varghese N."/>
            <person name="Submissions S."/>
        </authorList>
    </citation>
    <scope>NUCLEOTIDE SEQUENCE [LARGE SCALE GENOMIC DNA]</scope>
    <source>
        <strain evidence="3">CGMCC 4.6857</strain>
    </source>
</reference>
<feature type="domain" description="Septum formation-related" evidence="1">
    <location>
        <begin position="48"/>
        <end position="276"/>
    </location>
</feature>
<keyword evidence="3" id="KW-1185">Reference proteome</keyword>
<sequence>MRHRLGVVLAVVATILLTAGCGRPSGVDGDLTNGWGAMAPATGFEPTAGACHGANFNAVGARSTYEEIDCSLRHRTETVYVGTYESPAADADEPPADGSAGARTAYSVCDQKTTTYVGGPWRNARLWIGVTRPTAAAWSGGARWYRCEVLELSSVEDDGSLVQRDTSLRDELADGTSSLLLGCYAIQLDGNGAIATMPGVDCTAKHNGEFAGLWIAKDLEYPKDTKSWAKFHEGCRQTIADYAGVPNDNDLQYRTGVVSLPGGADVWALGDRGVRCYLWLEGSELTTSLRGKGVKSLPIQYK</sequence>
<dbReference type="Proteomes" id="UP000219612">
    <property type="component" value="Unassembled WGS sequence"/>
</dbReference>
<gene>
    <name evidence="2" type="ORF">SAMN05421748_101227</name>
</gene>
<dbReference type="PROSITE" id="PS51257">
    <property type="entry name" value="PROKAR_LIPOPROTEIN"/>
    <property type="match status" value="1"/>
</dbReference>
<dbReference type="RefSeq" id="WP_179854971.1">
    <property type="nucleotide sequence ID" value="NZ_OBDY01000001.1"/>
</dbReference>
<evidence type="ECO:0000259" key="1">
    <source>
        <dbReference type="Pfam" id="PF13845"/>
    </source>
</evidence>
<organism evidence="2 3">
    <name type="scientific">Paractinoplanes atraurantiacus</name>
    <dbReference type="NCBI Taxonomy" id="1036182"/>
    <lineage>
        <taxon>Bacteria</taxon>
        <taxon>Bacillati</taxon>
        <taxon>Actinomycetota</taxon>
        <taxon>Actinomycetes</taxon>
        <taxon>Micromonosporales</taxon>
        <taxon>Micromonosporaceae</taxon>
        <taxon>Paractinoplanes</taxon>
    </lineage>
</organism>
<accession>A0A285EZB8</accession>
<dbReference type="Pfam" id="PF13845">
    <property type="entry name" value="Septum_form"/>
    <property type="match status" value="1"/>
</dbReference>
<dbReference type="EMBL" id="OBDY01000001">
    <property type="protein sequence ID" value="SNY04428.1"/>
    <property type="molecule type" value="Genomic_DNA"/>
</dbReference>
<dbReference type="AlphaFoldDB" id="A0A285EZB8"/>
<protein>
    <submittedName>
        <fullName evidence="2">Septum formation</fullName>
    </submittedName>
</protein>
<dbReference type="InterPro" id="IPR026004">
    <property type="entry name" value="Septum_form"/>
</dbReference>
<name>A0A285EZB8_9ACTN</name>
<evidence type="ECO:0000313" key="2">
    <source>
        <dbReference type="EMBL" id="SNY04428.1"/>
    </source>
</evidence>
<evidence type="ECO:0000313" key="3">
    <source>
        <dbReference type="Proteomes" id="UP000219612"/>
    </source>
</evidence>